<gene>
    <name evidence="2" type="ORF">GCM10009030_27370</name>
</gene>
<dbReference type="PANTHER" id="PTHR38137">
    <property type="entry name" value="PRC-BARREL DOMAIN PROTEIN"/>
    <property type="match status" value="1"/>
</dbReference>
<evidence type="ECO:0000313" key="3">
    <source>
        <dbReference type="Proteomes" id="UP000605784"/>
    </source>
</evidence>
<name>A0A830GM36_9EURY</name>
<dbReference type="Pfam" id="PF05239">
    <property type="entry name" value="PRC"/>
    <property type="match status" value="1"/>
</dbReference>
<keyword evidence="3" id="KW-1185">Reference proteome</keyword>
<comment type="caution">
    <text evidence="2">The sequence shown here is derived from an EMBL/GenBank/DDBJ whole genome shotgun (WGS) entry which is preliminary data.</text>
</comment>
<reference evidence="2" key="2">
    <citation type="submission" date="2020-09" db="EMBL/GenBank/DDBJ databases">
        <authorList>
            <person name="Sun Q."/>
            <person name="Ohkuma M."/>
        </authorList>
    </citation>
    <scope>NUCLEOTIDE SEQUENCE</scope>
    <source>
        <strain evidence="2">JCM 17820</strain>
    </source>
</reference>
<evidence type="ECO:0000259" key="1">
    <source>
        <dbReference type="Pfam" id="PF05239"/>
    </source>
</evidence>
<dbReference type="AlphaFoldDB" id="A0A830GM36"/>
<organism evidence="2 3">
    <name type="scientific">Haloarcula pellucida</name>
    <dbReference type="NCBI Taxonomy" id="1427151"/>
    <lineage>
        <taxon>Archaea</taxon>
        <taxon>Methanobacteriati</taxon>
        <taxon>Methanobacteriota</taxon>
        <taxon>Stenosarchaea group</taxon>
        <taxon>Halobacteria</taxon>
        <taxon>Halobacteriales</taxon>
        <taxon>Haloarculaceae</taxon>
        <taxon>Haloarcula</taxon>
    </lineage>
</organism>
<accession>A0A830GM36</accession>
<dbReference type="SUPFAM" id="SSF50346">
    <property type="entry name" value="PRC-barrel domain"/>
    <property type="match status" value="1"/>
</dbReference>
<dbReference type="PANTHER" id="PTHR38137:SF2">
    <property type="entry name" value="PRC-BARREL DOMAIN-CONTAINING PROTEIN"/>
    <property type="match status" value="1"/>
</dbReference>
<sequence length="80" mass="8580">MSQVLANELADKRVLTTDGQEIGTLYSITADLDSGALDTLIVETDRHEVYGIESNANGRVSLPADTLEAISEHVVITPPE</sequence>
<dbReference type="InterPro" id="IPR011033">
    <property type="entry name" value="PRC_barrel-like_sf"/>
</dbReference>
<dbReference type="RefSeq" id="WP_188998861.1">
    <property type="nucleotide sequence ID" value="NZ_BMOU01000004.1"/>
</dbReference>
<dbReference type="Proteomes" id="UP000605784">
    <property type="component" value="Unassembled WGS sequence"/>
</dbReference>
<feature type="domain" description="PRC-barrel" evidence="1">
    <location>
        <begin position="2"/>
        <end position="79"/>
    </location>
</feature>
<evidence type="ECO:0000313" key="2">
    <source>
        <dbReference type="EMBL" id="GGN97772.1"/>
    </source>
</evidence>
<dbReference type="InterPro" id="IPR027275">
    <property type="entry name" value="PRC-brl_dom"/>
</dbReference>
<proteinExistence type="predicted"/>
<reference evidence="2" key="1">
    <citation type="journal article" date="2014" name="Int. J. Syst. Evol. Microbiol.">
        <title>Complete genome sequence of Corynebacterium casei LMG S-19264T (=DSM 44701T), isolated from a smear-ripened cheese.</title>
        <authorList>
            <consortium name="US DOE Joint Genome Institute (JGI-PGF)"/>
            <person name="Walter F."/>
            <person name="Albersmeier A."/>
            <person name="Kalinowski J."/>
            <person name="Ruckert C."/>
        </authorList>
    </citation>
    <scope>NUCLEOTIDE SEQUENCE</scope>
    <source>
        <strain evidence="2">JCM 17820</strain>
    </source>
</reference>
<protein>
    <recommendedName>
        <fullName evidence="1">PRC-barrel domain-containing protein</fullName>
    </recommendedName>
</protein>
<dbReference type="Gene3D" id="2.30.30.240">
    <property type="entry name" value="PRC-barrel domain"/>
    <property type="match status" value="1"/>
</dbReference>
<dbReference type="EMBL" id="BMOU01000004">
    <property type="protein sequence ID" value="GGN97772.1"/>
    <property type="molecule type" value="Genomic_DNA"/>
</dbReference>